<evidence type="ECO:0008006" key="3">
    <source>
        <dbReference type="Google" id="ProtNLM"/>
    </source>
</evidence>
<dbReference type="Gene3D" id="3.30.450.20">
    <property type="entry name" value="PAS domain"/>
    <property type="match status" value="1"/>
</dbReference>
<keyword evidence="2" id="KW-1185">Reference proteome</keyword>
<dbReference type="AlphaFoldDB" id="A0A0U5G221"/>
<name>A0A0U5G221_ASPCI</name>
<dbReference type="STRING" id="454130.A0A0U5G221"/>
<accession>A0A0U5G221</accession>
<proteinExistence type="predicted"/>
<evidence type="ECO:0000313" key="2">
    <source>
        <dbReference type="Proteomes" id="UP000054771"/>
    </source>
</evidence>
<reference evidence="2" key="1">
    <citation type="journal article" date="2016" name="Genome Announc.">
        <title>Draft genome sequences of fungus Aspergillus calidoustus.</title>
        <authorList>
            <person name="Horn F."/>
            <person name="Linde J."/>
            <person name="Mattern D.J."/>
            <person name="Walther G."/>
            <person name="Guthke R."/>
            <person name="Scherlach K."/>
            <person name="Martin K."/>
            <person name="Brakhage A.A."/>
            <person name="Petzke L."/>
            <person name="Valiante V."/>
        </authorList>
    </citation>
    <scope>NUCLEOTIDE SEQUENCE [LARGE SCALE GENOMIC DNA]</scope>
    <source>
        <strain evidence="2">SF006504</strain>
    </source>
</reference>
<evidence type="ECO:0000313" key="1">
    <source>
        <dbReference type="EMBL" id="CEL05792.1"/>
    </source>
</evidence>
<dbReference type="Proteomes" id="UP000054771">
    <property type="component" value="Unassembled WGS sequence"/>
</dbReference>
<dbReference type="EMBL" id="CDMC01000005">
    <property type="protein sequence ID" value="CEL05792.1"/>
    <property type="molecule type" value="Genomic_DNA"/>
</dbReference>
<protein>
    <recommendedName>
        <fullName evidence="3">PAS domain-containing protein</fullName>
    </recommendedName>
</protein>
<gene>
    <name evidence="1" type="ORF">ASPCAL06907</name>
</gene>
<dbReference type="SUPFAM" id="SSF55785">
    <property type="entry name" value="PYP-like sensor domain (PAS domain)"/>
    <property type="match status" value="1"/>
</dbReference>
<organism evidence="1 2">
    <name type="scientific">Aspergillus calidoustus</name>
    <dbReference type="NCBI Taxonomy" id="454130"/>
    <lineage>
        <taxon>Eukaryota</taxon>
        <taxon>Fungi</taxon>
        <taxon>Dikarya</taxon>
        <taxon>Ascomycota</taxon>
        <taxon>Pezizomycotina</taxon>
        <taxon>Eurotiomycetes</taxon>
        <taxon>Eurotiomycetidae</taxon>
        <taxon>Eurotiales</taxon>
        <taxon>Aspergillaceae</taxon>
        <taxon>Aspergillus</taxon>
        <taxon>Aspergillus subgen. Nidulantes</taxon>
    </lineage>
</organism>
<dbReference type="InterPro" id="IPR035965">
    <property type="entry name" value="PAS-like_dom_sf"/>
</dbReference>
<dbReference type="OrthoDB" id="4525063at2759"/>
<sequence length="146" mass="15800">MNALPSPIPQNCSLMTAPQIGNETEKDASDPLDKIFTYTPMPTVILNSALRVVEVSKSYLALFKFDREKVLGSPLFGLHEISASRLPLLLGALSNAVSTRSIQLTVSPWGGCEHLQVTPIFDESSLLYLTLELQNNIICGGLLGGE</sequence>